<dbReference type="EMBL" id="FMHT01000003">
    <property type="protein sequence ID" value="SCL31515.1"/>
    <property type="molecule type" value="Genomic_DNA"/>
</dbReference>
<dbReference type="InterPro" id="IPR017972">
    <property type="entry name" value="Cyt_P450_CS"/>
</dbReference>
<proteinExistence type="inferred from homology"/>
<keyword evidence="2" id="KW-0503">Monooxygenase</keyword>
<dbReference type="GO" id="GO:0016705">
    <property type="term" value="F:oxidoreductase activity, acting on paired donors, with incorporation or reduction of molecular oxygen"/>
    <property type="evidence" value="ECO:0007669"/>
    <property type="project" value="InterPro"/>
</dbReference>
<sequence length="427" mass="45338">MLLRSWAEPVDAPWPDVARVADHVGVEHLVVTRHALVRQVLADPVTYRPDNALDAVTPMPVAALRILATHRFRLPPTLANNGGPRHPAIRSVVADALHPARVAAQRPWLTALVSDRVARLDAALAAGRSVDLYADLAADLPLLVLARLVELPDAPVDAVTRFARAALELFWAPLDADRQQVLAAEVGRFHRVLREFAATGGGLAGDLRAAGHPPDVVVGALFFLLVAGQETTSQFLTLLLHRLAGEPAVRAGLRAGTVAVADVVEEGLRLEPPIVTWRRVAAVDTTLGATAVRAGTSVVLWLARAGRDPATVEAPYAFRPGQRGSRRHLAFGAGAHRCVGDQLARMEAAVVVERVVPLLDGVRVVRAPWCPDNLTFRMPDAFVVRRAGAPRATAGPGLTEPSAAPAAKRSSGRAALFGAEQRSGSSS</sequence>
<keyword evidence="2" id="KW-0479">Metal-binding</keyword>
<dbReference type="AlphaFoldDB" id="A0A1C6SQV2"/>
<dbReference type="InterPro" id="IPR002397">
    <property type="entry name" value="Cyt_P450_B"/>
</dbReference>
<dbReference type="GO" id="GO:0005506">
    <property type="term" value="F:iron ion binding"/>
    <property type="evidence" value="ECO:0007669"/>
    <property type="project" value="InterPro"/>
</dbReference>
<keyword evidence="2" id="KW-0560">Oxidoreductase</keyword>
<dbReference type="Gene3D" id="1.10.630.10">
    <property type="entry name" value="Cytochrome P450"/>
    <property type="match status" value="1"/>
</dbReference>
<name>A0A1C6SQV2_9ACTN</name>
<organism evidence="4 5">
    <name type="scientific">Micromonospora nigra</name>
    <dbReference type="NCBI Taxonomy" id="145857"/>
    <lineage>
        <taxon>Bacteria</taxon>
        <taxon>Bacillati</taxon>
        <taxon>Actinomycetota</taxon>
        <taxon>Actinomycetes</taxon>
        <taxon>Micromonosporales</taxon>
        <taxon>Micromonosporaceae</taxon>
        <taxon>Micromonospora</taxon>
    </lineage>
</organism>
<evidence type="ECO:0000256" key="2">
    <source>
        <dbReference type="RuleBase" id="RU000461"/>
    </source>
</evidence>
<dbReference type="Pfam" id="PF00067">
    <property type="entry name" value="p450"/>
    <property type="match status" value="1"/>
</dbReference>
<dbReference type="PRINTS" id="PR00359">
    <property type="entry name" value="BP450"/>
</dbReference>
<evidence type="ECO:0000256" key="3">
    <source>
        <dbReference type="SAM" id="MobiDB-lite"/>
    </source>
</evidence>
<protein>
    <submittedName>
        <fullName evidence="4">Cytochrome P450</fullName>
    </submittedName>
</protein>
<keyword evidence="5" id="KW-1185">Reference proteome</keyword>
<dbReference type="SUPFAM" id="SSF48264">
    <property type="entry name" value="Cytochrome P450"/>
    <property type="match status" value="1"/>
</dbReference>
<feature type="region of interest" description="Disordered" evidence="3">
    <location>
        <begin position="390"/>
        <end position="427"/>
    </location>
</feature>
<gene>
    <name evidence="4" type="ORF">GA0070616_4276</name>
</gene>
<keyword evidence="2" id="KW-0349">Heme</keyword>
<dbReference type="PANTHER" id="PTHR46696">
    <property type="entry name" value="P450, PUTATIVE (EUROFUNG)-RELATED"/>
    <property type="match status" value="1"/>
</dbReference>
<comment type="similarity">
    <text evidence="1 2">Belongs to the cytochrome P450 family.</text>
</comment>
<dbReference type="PROSITE" id="PS00086">
    <property type="entry name" value="CYTOCHROME_P450"/>
    <property type="match status" value="1"/>
</dbReference>
<dbReference type="GO" id="GO:0004497">
    <property type="term" value="F:monooxygenase activity"/>
    <property type="evidence" value="ECO:0007669"/>
    <property type="project" value="UniProtKB-KW"/>
</dbReference>
<evidence type="ECO:0000313" key="4">
    <source>
        <dbReference type="EMBL" id="SCL31515.1"/>
    </source>
</evidence>
<dbReference type="Proteomes" id="UP000199699">
    <property type="component" value="Unassembled WGS sequence"/>
</dbReference>
<evidence type="ECO:0000313" key="5">
    <source>
        <dbReference type="Proteomes" id="UP000199699"/>
    </source>
</evidence>
<evidence type="ECO:0000256" key="1">
    <source>
        <dbReference type="ARBA" id="ARBA00010617"/>
    </source>
</evidence>
<accession>A0A1C6SQV2</accession>
<dbReference type="InterPro" id="IPR036396">
    <property type="entry name" value="Cyt_P450_sf"/>
</dbReference>
<dbReference type="PRINTS" id="PR00385">
    <property type="entry name" value="P450"/>
</dbReference>
<dbReference type="PANTHER" id="PTHR46696:SF1">
    <property type="entry name" value="CYTOCHROME P450 YJIB-RELATED"/>
    <property type="match status" value="1"/>
</dbReference>
<reference evidence="4 5" key="1">
    <citation type="submission" date="2016-06" db="EMBL/GenBank/DDBJ databases">
        <authorList>
            <person name="Kjaerup R.B."/>
            <person name="Dalgaard T.S."/>
            <person name="Juul-Madsen H.R."/>
        </authorList>
    </citation>
    <scope>NUCLEOTIDE SEQUENCE [LARGE SCALE GENOMIC DNA]</scope>
    <source>
        <strain evidence="4 5">DSM 43818</strain>
    </source>
</reference>
<dbReference type="STRING" id="145857.GA0070616_4276"/>
<dbReference type="GO" id="GO:0020037">
    <property type="term" value="F:heme binding"/>
    <property type="evidence" value="ECO:0007669"/>
    <property type="project" value="InterPro"/>
</dbReference>
<keyword evidence="2" id="KW-0408">Iron</keyword>
<dbReference type="InterPro" id="IPR001128">
    <property type="entry name" value="Cyt_P450"/>
</dbReference>
<dbReference type="OrthoDB" id="502624at2"/>